<protein>
    <recommendedName>
        <fullName evidence="4">Secreted protein</fullName>
    </recommendedName>
</protein>
<keyword evidence="1" id="KW-0732">Signal</keyword>
<name>A0A6G0QGA7_9STRA</name>
<evidence type="ECO:0000313" key="2">
    <source>
        <dbReference type="EMBL" id="KAE9286087.1"/>
    </source>
</evidence>
<dbReference type="EMBL" id="QXFY01003343">
    <property type="protein sequence ID" value="KAE9286087.1"/>
    <property type="molecule type" value="Genomic_DNA"/>
</dbReference>
<gene>
    <name evidence="2" type="ORF">PF008_g26751</name>
</gene>
<sequence>MHICGVLTSSFTLFLWWRSCSAMSYAPHNATTQMNWTSTEGPPFTRMVDHTNAKIKLCI</sequence>
<evidence type="ECO:0000313" key="3">
    <source>
        <dbReference type="Proteomes" id="UP000486351"/>
    </source>
</evidence>
<dbReference type="AlphaFoldDB" id="A0A6G0QGA7"/>
<evidence type="ECO:0000256" key="1">
    <source>
        <dbReference type="SAM" id="SignalP"/>
    </source>
</evidence>
<evidence type="ECO:0008006" key="4">
    <source>
        <dbReference type="Google" id="ProtNLM"/>
    </source>
</evidence>
<feature type="chain" id="PRO_5026121382" description="Secreted protein" evidence="1">
    <location>
        <begin position="23"/>
        <end position="59"/>
    </location>
</feature>
<reference evidence="2 3" key="1">
    <citation type="submission" date="2018-09" db="EMBL/GenBank/DDBJ databases">
        <title>Genomic investigation of the strawberry pathogen Phytophthora fragariae indicates pathogenicity is determined by transcriptional variation in three key races.</title>
        <authorList>
            <person name="Adams T.M."/>
            <person name="Armitage A.D."/>
            <person name="Sobczyk M.K."/>
            <person name="Bates H.J."/>
            <person name="Dunwell J.M."/>
            <person name="Nellist C.F."/>
            <person name="Harrison R.J."/>
        </authorList>
    </citation>
    <scope>NUCLEOTIDE SEQUENCE [LARGE SCALE GENOMIC DNA]</scope>
    <source>
        <strain evidence="2 3">NOV-77</strain>
    </source>
</reference>
<comment type="caution">
    <text evidence="2">The sequence shown here is derived from an EMBL/GenBank/DDBJ whole genome shotgun (WGS) entry which is preliminary data.</text>
</comment>
<organism evidence="2 3">
    <name type="scientific">Phytophthora fragariae</name>
    <dbReference type="NCBI Taxonomy" id="53985"/>
    <lineage>
        <taxon>Eukaryota</taxon>
        <taxon>Sar</taxon>
        <taxon>Stramenopiles</taxon>
        <taxon>Oomycota</taxon>
        <taxon>Peronosporomycetes</taxon>
        <taxon>Peronosporales</taxon>
        <taxon>Peronosporaceae</taxon>
        <taxon>Phytophthora</taxon>
    </lineage>
</organism>
<proteinExistence type="predicted"/>
<feature type="signal peptide" evidence="1">
    <location>
        <begin position="1"/>
        <end position="22"/>
    </location>
</feature>
<dbReference type="Proteomes" id="UP000486351">
    <property type="component" value="Unassembled WGS sequence"/>
</dbReference>
<accession>A0A6G0QGA7</accession>